<proteinExistence type="predicted"/>
<name>A0ABR1YPY4_9PEZI</name>
<evidence type="ECO:0000313" key="2">
    <source>
        <dbReference type="EMBL" id="KAK8235351.1"/>
    </source>
</evidence>
<protein>
    <submittedName>
        <fullName evidence="2">Uncharacterized protein</fullName>
    </submittedName>
</protein>
<comment type="caution">
    <text evidence="2">The sequence shown here is derived from an EMBL/GenBank/DDBJ whole genome shotgun (WGS) entry which is preliminary data.</text>
</comment>
<feature type="region of interest" description="Disordered" evidence="1">
    <location>
        <begin position="1"/>
        <end position="21"/>
    </location>
</feature>
<dbReference type="EMBL" id="JBBWRZ010000005">
    <property type="protein sequence ID" value="KAK8235351.1"/>
    <property type="molecule type" value="Genomic_DNA"/>
</dbReference>
<gene>
    <name evidence="2" type="ORF">HDK90DRAFT_510526</name>
</gene>
<reference evidence="2 3" key="1">
    <citation type="submission" date="2024-04" db="EMBL/GenBank/DDBJ databases">
        <title>Phyllosticta paracitricarpa is synonymous to the EU quarantine fungus P. citricarpa based on phylogenomic analyses.</title>
        <authorList>
            <consortium name="Lawrence Berkeley National Laboratory"/>
            <person name="Van Ingen-Buijs V.A."/>
            <person name="Van Westerhoven A.C."/>
            <person name="Haridas S."/>
            <person name="Skiadas P."/>
            <person name="Martin F."/>
            <person name="Groenewald J.Z."/>
            <person name="Crous P.W."/>
            <person name="Seidl M.F."/>
        </authorList>
    </citation>
    <scope>NUCLEOTIDE SEQUENCE [LARGE SCALE GENOMIC DNA]</scope>
    <source>
        <strain evidence="2 3">CBS 123374</strain>
    </source>
</reference>
<evidence type="ECO:0000256" key="1">
    <source>
        <dbReference type="SAM" id="MobiDB-lite"/>
    </source>
</evidence>
<sequence>MSSQNQSDNHPGSSRDRDPPQVLVPEDMKWLMYHGLLSNDASNCGPGFIRGDRQALRDNFVCSSYSNRRVFCEHSTPETIDIPRYLYSCATLEYLGLSAKAAAYCGARYALAVADGRPRCDGEDATPFIAFAKDYLRKRRARLEQPAQEDKRRRSAASSGVLISLQLPESLITKLDKAELGHSEEDDTWAKFVWSCRSQADGFKLLPHAEQLTSNHLLKKQLIVGHMSGCSSREILEMESYRDISKEHLFCMPHSGMVGMQYFFSEWPTASHSGFEEKLVICEKTS</sequence>
<evidence type="ECO:0000313" key="3">
    <source>
        <dbReference type="Proteomes" id="UP001492380"/>
    </source>
</evidence>
<dbReference type="Proteomes" id="UP001492380">
    <property type="component" value="Unassembled WGS sequence"/>
</dbReference>
<accession>A0ABR1YPY4</accession>
<feature type="compositionally biased region" description="Polar residues" evidence="1">
    <location>
        <begin position="1"/>
        <end position="12"/>
    </location>
</feature>
<keyword evidence="3" id="KW-1185">Reference proteome</keyword>
<organism evidence="2 3">
    <name type="scientific">Phyllosticta capitalensis</name>
    <dbReference type="NCBI Taxonomy" id="121624"/>
    <lineage>
        <taxon>Eukaryota</taxon>
        <taxon>Fungi</taxon>
        <taxon>Dikarya</taxon>
        <taxon>Ascomycota</taxon>
        <taxon>Pezizomycotina</taxon>
        <taxon>Dothideomycetes</taxon>
        <taxon>Dothideomycetes incertae sedis</taxon>
        <taxon>Botryosphaeriales</taxon>
        <taxon>Phyllostictaceae</taxon>
        <taxon>Phyllosticta</taxon>
    </lineage>
</organism>